<protein>
    <recommendedName>
        <fullName evidence="4">MalT-like TPR region domain-containing protein</fullName>
    </recommendedName>
</protein>
<sequence>MPCATTTTTTTTMARAMPATRRKTRRTAATTTRAEKDSGVPALSSSSSSAIDRRQALRALALGAFACVTGGVGTPSPSFAASSGPADELLELRKMEEAKSRERLEALYRELREEESKAIELRYLKEGEAQAEFMKLREEGESKSREQVLAGKTLCVTPFGVDVVGITEFVALAGAVASGISANQKKEEITQLNEKLRGINTTLRQQARGGRGTMDEPGGGGAEDAAEAKTAVATSSDEWEALSDDMKELRLALREGRKLLRDGKATDALAAFKKSLMLARVVGDLISVRRATRGLGAAKRQLGDRKGAIADLLEVLDVSQRLSDYTGDMDALGAIADLYTELGDLENAGRYYDLYLNQINDETVDAGEID</sequence>
<evidence type="ECO:0000256" key="1">
    <source>
        <dbReference type="SAM" id="Coils"/>
    </source>
</evidence>
<name>A0A7S0PM22_9CHLO</name>
<gene>
    <name evidence="3" type="ORF">OMED0929_LOCUS2359</name>
</gene>
<feature type="compositionally biased region" description="Low complexity" evidence="2">
    <location>
        <begin position="1"/>
        <end position="19"/>
    </location>
</feature>
<feature type="region of interest" description="Disordered" evidence="2">
    <location>
        <begin position="1"/>
        <end position="48"/>
    </location>
</feature>
<dbReference type="GO" id="GO:0015995">
    <property type="term" value="P:chlorophyll biosynthetic process"/>
    <property type="evidence" value="ECO:0007669"/>
    <property type="project" value="InterPro"/>
</dbReference>
<dbReference type="PANTHER" id="PTHR47310">
    <property type="entry name" value="PROTEIN FLUORESCENT IN BLUE LIGHT, CHLOROPLASTIC"/>
    <property type="match status" value="1"/>
</dbReference>
<feature type="coiled-coil region" evidence="1">
    <location>
        <begin position="94"/>
        <end position="121"/>
    </location>
</feature>
<dbReference type="InterPro" id="IPR011990">
    <property type="entry name" value="TPR-like_helical_dom_sf"/>
</dbReference>
<evidence type="ECO:0008006" key="4">
    <source>
        <dbReference type="Google" id="ProtNLM"/>
    </source>
</evidence>
<dbReference type="SUPFAM" id="SSF48452">
    <property type="entry name" value="TPR-like"/>
    <property type="match status" value="1"/>
</dbReference>
<feature type="region of interest" description="Disordered" evidence="2">
    <location>
        <begin position="203"/>
        <end position="237"/>
    </location>
</feature>
<evidence type="ECO:0000313" key="3">
    <source>
        <dbReference type="EMBL" id="CAD8579610.1"/>
    </source>
</evidence>
<keyword evidence="1" id="KW-0175">Coiled coil</keyword>
<dbReference type="Gene3D" id="1.25.40.10">
    <property type="entry name" value="Tetratricopeptide repeat domain"/>
    <property type="match status" value="1"/>
</dbReference>
<dbReference type="InterPro" id="IPR044243">
    <property type="entry name" value="FLU"/>
</dbReference>
<accession>A0A7S0PM22</accession>
<dbReference type="PANTHER" id="PTHR47310:SF2">
    <property type="entry name" value="PROTEIN FLUORESCENT IN BLUE LIGHT, CHLOROPLASTIC"/>
    <property type="match status" value="1"/>
</dbReference>
<reference evidence="3" key="1">
    <citation type="submission" date="2021-01" db="EMBL/GenBank/DDBJ databases">
        <authorList>
            <person name="Corre E."/>
            <person name="Pelletier E."/>
            <person name="Niang G."/>
            <person name="Scheremetjew M."/>
            <person name="Finn R."/>
            <person name="Kale V."/>
            <person name="Holt S."/>
            <person name="Cochrane G."/>
            <person name="Meng A."/>
            <person name="Brown T."/>
            <person name="Cohen L."/>
        </authorList>
    </citation>
    <scope>NUCLEOTIDE SEQUENCE</scope>
    <source>
        <strain evidence="3">Clade-D-RCC2572</strain>
    </source>
</reference>
<proteinExistence type="predicted"/>
<dbReference type="EMBL" id="HBEW01002867">
    <property type="protein sequence ID" value="CAD8579610.1"/>
    <property type="molecule type" value="Transcribed_RNA"/>
</dbReference>
<feature type="compositionally biased region" description="Gly residues" evidence="2">
    <location>
        <begin position="209"/>
        <end position="222"/>
    </location>
</feature>
<dbReference type="AlphaFoldDB" id="A0A7S0PM22"/>
<evidence type="ECO:0000256" key="2">
    <source>
        <dbReference type="SAM" id="MobiDB-lite"/>
    </source>
</evidence>
<organism evidence="3">
    <name type="scientific">Ostreococcus mediterraneus</name>
    <dbReference type="NCBI Taxonomy" id="1486918"/>
    <lineage>
        <taxon>Eukaryota</taxon>
        <taxon>Viridiplantae</taxon>
        <taxon>Chlorophyta</taxon>
        <taxon>Mamiellophyceae</taxon>
        <taxon>Mamiellales</taxon>
        <taxon>Bathycoccaceae</taxon>
        <taxon>Ostreococcus</taxon>
    </lineage>
</organism>